<evidence type="ECO:0000256" key="2">
    <source>
        <dbReference type="ARBA" id="ARBA00022729"/>
    </source>
</evidence>
<evidence type="ECO:0000256" key="6">
    <source>
        <dbReference type="ARBA" id="ARBA00023180"/>
    </source>
</evidence>
<dbReference type="Pfam" id="PF00561">
    <property type="entry name" value="Abhydrolase_1"/>
    <property type="match status" value="1"/>
</dbReference>
<dbReference type="Proteomes" id="UP001353858">
    <property type="component" value="Unassembled WGS sequence"/>
</dbReference>
<organism evidence="8 9">
    <name type="scientific">Aquatica leii</name>
    <dbReference type="NCBI Taxonomy" id="1421715"/>
    <lineage>
        <taxon>Eukaryota</taxon>
        <taxon>Metazoa</taxon>
        <taxon>Ecdysozoa</taxon>
        <taxon>Arthropoda</taxon>
        <taxon>Hexapoda</taxon>
        <taxon>Insecta</taxon>
        <taxon>Pterygota</taxon>
        <taxon>Neoptera</taxon>
        <taxon>Endopterygota</taxon>
        <taxon>Coleoptera</taxon>
        <taxon>Polyphaga</taxon>
        <taxon>Elateriformia</taxon>
        <taxon>Elateroidea</taxon>
        <taxon>Lampyridae</taxon>
        <taxon>Luciolinae</taxon>
        <taxon>Aquatica</taxon>
    </lineage>
</organism>
<keyword evidence="2" id="KW-0732">Signal</keyword>
<dbReference type="InterPro" id="IPR000073">
    <property type="entry name" value="AB_hydrolase_1"/>
</dbReference>
<dbReference type="InterPro" id="IPR029058">
    <property type="entry name" value="AB_hydrolase_fold"/>
</dbReference>
<keyword evidence="9" id="KW-1185">Reference proteome</keyword>
<keyword evidence="6" id="KW-0325">Glycoprotein</keyword>
<reference evidence="9" key="1">
    <citation type="submission" date="2023-01" db="EMBL/GenBank/DDBJ databases">
        <title>Key to firefly adult light organ development and bioluminescence: homeobox transcription factors regulate luciferase expression and transportation to peroxisome.</title>
        <authorList>
            <person name="Fu X."/>
        </authorList>
    </citation>
    <scope>NUCLEOTIDE SEQUENCE [LARGE SCALE GENOMIC DNA]</scope>
</reference>
<evidence type="ECO:0000256" key="3">
    <source>
        <dbReference type="ARBA" id="ARBA00022801"/>
    </source>
</evidence>
<accession>A0AAN7S9R8</accession>
<gene>
    <name evidence="8" type="ORF">RN001_008602</name>
</gene>
<evidence type="ECO:0000256" key="1">
    <source>
        <dbReference type="ARBA" id="ARBA00010701"/>
    </source>
</evidence>
<keyword evidence="5" id="KW-0443">Lipid metabolism</keyword>
<dbReference type="Gene3D" id="3.40.50.1820">
    <property type="entry name" value="alpha/beta hydrolase"/>
    <property type="match status" value="1"/>
</dbReference>
<name>A0AAN7S9R8_9COLE</name>
<evidence type="ECO:0000259" key="7">
    <source>
        <dbReference type="Pfam" id="PF00561"/>
    </source>
</evidence>
<evidence type="ECO:0000313" key="9">
    <source>
        <dbReference type="Proteomes" id="UP001353858"/>
    </source>
</evidence>
<keyword evidence="4" id="KW-0442">Lipid degradation</keyword>
<dbReference type="GO" id="GO:0016787">
    <property type="term" value="F:hydrolase activity"/>
    <property type="evidence" value="ECO:0007669"/>
    <property type="project" value="UniProtKB-KW"/>
</dbReference>
<evidence type="ECO:0000256" key="5">
    <source>
        <dbReference type="ARBA" id="ARBA00023098"/>
    </source>
</evidence>
<dbReference type="FunFam" id="3.40.50.1820:FF:000057">
    <property type="entry name" value="Lipase"/>
    <property type="match status" value="1"/>
</dbReference>
<evidence type="ECO:0000313" key="8">
    <source>
        <dbReference type="EMBL" id="KAK4880456.1"/>
    </source>
</evidence>
<keyword evidence="3" id="KW-0378">Hydrolase</keyword>
<sequence>MEQNSLGLMLSDHGYDVWLANARGTTLSKKHLFYDPIKHPKQFWNYGIHDVGYYDVSANIDYIKNVTKQEKIFYIGYSHGNTAWIVLAASRPEYNKSVKLAIALGPSMILGKTKHWLIEFLHAYQKEISALVNLYDFYELLPHNSIIPATAELLCNDNSIFREICTAFFYVLAGFNPGTVNRTMIPIVISNTPAGFSFLQLKHYIQLYHSDHFQKFDYGKNENMRRYGTAKAPPYEVSNITAPIAVYYGTSDTLVSYIDAERSISALPNVVFTKKVIGYNHLDLMWGNNVAEIVFKSESTLTTLSISVTNMYMYIQILLVVNPDNSENVDGYTNG</sequence>
<comment type="caution">
    <text evidence="8">The sequence shown here is derived from an EMBL/GenBank/DDBJ whole genome shotgun (WGS) entry which is preliminary data.</text>
</comment>
<dbReference type="PANTHER" id="PTHR11005">
    <property type="entry name" value="LYSOSOMAL ACID LIPASE-RELATED"/>
    <property type="match status" value="1"/>
</dbReference>
<dbReference type="GO" id="GO:0016042">
    <property type="term" value="P:lipid catabolic process"/>
    <property type="evidence" value="ECO:0007669"/>
    <property type="project" value="UniProtKB-KW"/>
</dbReference>
<dbReference type="SUPFAM" id="SSF53474">
    <property type="entry name" value="alpha/beta-Hydrolases"/>
    <property type="match status" value="1"/>
</dbReference>
<dbReference type="EMBL" id="JARPUR010000003">
    <property type="protein sequence ID" value="KAK4880456.1"/>
    <property type="molecule type" value="Genomic_DNA"/>
</dbReference>
<proteinExistence type="inferred from homology"/>
<dbReference type="AlphaFoldDB" id="A0AAN7S9R8"/>
<feature type="domain" description="AB hydrolase-1" evidence="7">
    <location>
        <begin position="10"/>
        <end position="287"/>
    </location>
</feature>
<comment type="similarity">
    <text evidence="1">Belongs to the AB hydrolase superfamily. Lipase family.</text>
</comment>
<evidence type="ECO:0000256" key="4">
    <source>
        <dbReference type="ARBA" id="ARBA00022963"/>
    </source>
</evidence>
<protein>
    <recommendedName>
        <fullName evidence="7">AB hydrolase-1 domain-containing protein</fullName>
    </recommendedName>
</protein>